<dbReference type="Pfam" id="PF00353">
    <property type="entry name" value="HemolysinCabind"/>
    <property type="match status" value="3"/>
</dbReference>
<dbReference type="Gene3D" id="2.150.10.10">
    <property type="entry name" value="Serralysin-like metalloprotease, C-terminal"/>
    <property type="match status" value="2"/>
</dbReference>
<protein>
    <submittedName>
        <fullName evidence="2">Calcium-binding protein</fullName>
    </submittedName>
</protein>
<evidence type="ECO:0000313" key="2">
    <source>
        <dbReference type="EMBL" id="NVP56828.1"/>
    </source>
</evidence>
<feature type="region of interest" description="Disordered" evidence="1">
    <location>
        <begin position="75"/>
        <end position="114"/>
    </location>
</feature>
<name>A0ABX2QGG7_9HYPH</name>
<keyword evidence="3" id="KW-1185">Reference proteome</keyword>
<evidence type="ECO:0000313" key="3">
    <source>
        <dbReference type="Proteomes" id="UP000659172"/>
    </source>
</evidence>
<dbReference type="InterPro" id="IPR001343">
    <property type="entry name" value="Hemolysn_Ca-bd"/>
</dbReference>
<gene>
    <name evidence="2" type="ORF">HV823_16350</name>
</gene>
<evidence type="ECO:0000256" key="1">
    <source>
        <dbReference type="SAM" id="MobiDB-lite"/>
    </source>
</evidence>
<dbReference type="InterPro" id="IPR006626">
    <property type="entry name" value="PbH1"/>
</dbReference>
<reference evidence="2 3" key="1">
    <citation type="submission" date="2020-06" db="EMBL/GenBank/DDBJ databases">
        <title>Rhizobium sp.nov. isolated from the tomato plant.</title>
        <authorList>
            <person name="Thin K.K."/>
            <person name="Zhang X."/>
            <person name="He S."/>
        </authorList>
    </citation>
    <scope>NUCLEOTIDE SEQUENCE [LARGE SCALE GENOMIC DNA]</scope>
    <source>
        <strain evidence="2 3">DBTS2</strain>
    </source>
</reference>
<dbReference type="InterPro" id="IPR011050">
    <property type="entry name" value="Pectin_lyase_fold/virulence"/>
</dbReference>
<proteinExistence type="predicted"/>
<dbReference type="RefSeq" id="WP_176950791.1">
    <property type="nucleotide sequence ID" value="NZ_JABXYK010000009.1"/>
</dbReference>
<dbReference type="Proteomes" id="UP000659172">
    <property type="component" value="Unassembled WGS sequence"/>
</dbReference>
<sequence length="709" mass="72523">MTSKIRDVTKAGFKAETVLGTEHVDLLGNAINENSQTAAQSIEDVFARLSKITDHEDDLGGYMDTRSIKATDETRLRPADEKTVKDGSTDSTLSTKSLTSDTTVELDPATDTSTDAVEVASTAADTTSASVASSAKSASASAAAATSSSAAAASSGFPNANNTGIPAGTSLTKYNGTYVVTQDNAVISNMEIHGNVVIQADNVTMKNVKVVASAYHAVQVATGATGFTLQDSEIDGTGTTSNGIYGQGTFLRNDISGVENGITVDGNSKITGNYIHSLLNTGSPHYDGIEVNSGSNIEITGNTVIVDHTQTSAIMLDNYFGGLSNITVDGNRLVGGGYTVYLDDSFSGGPVDDASIRITNNQVGGGYWGDYALYGNSPVMYGNTGLDEEPTPSSVYDGSSGNDVMPSSGQANGGSETYNGLGGNDIIKGGAGADVINGGSGIDTATYAGSSKGVDVSLKTGKGTGGHAQGDTLTGIENLTGSSHNDTLEGNSGRNVINGGRGIDKMIGGKGNDIYGVNNSKDVVVEYAGGGRDLVKSGADYKLGAHVESLQLTGTLNLMGTGNVLSNKIIGNSGNNGLFGGAGNDVINGGKGNDTLVGGSGYDKLTGGSGADKFVFKQASLKADQPDHITDFGSNDLIYFDVSSGPTGALKDSAFHAGTKAHDSSDRFIFDKASDTLYFDKDGTGSAAQLKVAVLDNGYNLTADDIWLF</sequence>
<feature type="compositionally biased region" description="Low complexity" evidence="1">
    <location>
        <begin position="89"/>
        <end position="103"/>
    </location>
</feature>
<dbReference type="SUPFAM" id="SSF51126">
    <property type="entry name" value="Pectin lyase-like"/>
    <property type="match status" value="1"/>
</dbReference>
<comment type="caution">
    <text evidence="2">The sequence shown here is derived from an EMBL/GenBank/DDBJ whole genome shotgun (WGS) entry which is preliminary data.</text>
</comment>
<dbReference type="InterPro" id="IPR011049">
    <property type="entry name" value="Serralysin-like_metalloprot_C"/>
</dbReference>
<accession>A0ABX2QGG7</accession>
<organism evidence="2 3">
    <name type="scientific">Mycoplana rhizolycopersici</name>
    <dbReference type="NCBI Taxonomy" id="2746702"/>
    <lineage>
        <taxon>Bacteria</taxon>
        <taxon>Pseudomonadati</taxon>
        <taxon>Pseudomonadota</taxon>
        <taxon>Alphaproteobacteria</taxon>
        <taxon>Hyphomicrobiales</taxon>
        <taxon>Rhizobiaceae</taxon>
        <taxon>Mycoplana</taxon>
    </lineage>
</organism>
<dbReference type="SMART" id="SM00710">
    <property type="entry name" value="PbH1"/>
    <property type="match status" value="5"/>
</dbReference>
<dbReference type="EMBL" id="JABXYK010000009">
    <property type="protein sequence ID" value="NVP56828.1"/>
    <property type="molecule type" value="Genomic_DNA"/>
</dbReference>
<dbReference type="InterPro" id="IPR018511">
    <property type="entry name" value="Hemolysin-typ_Ca-bd_CS"/>
</dbReference>
<dbReference type="PRINTS" id="PR00313">
    <property type="entry name" value="CABNDNGRPT"/>
</dbReference>
<dbReference type="SUPFAM" id="SSF51120">
    <property type="entry name" value="beta-Roll"/>
    <property type="match status" value="1"/>
</dbReference>
<feature type="compositionally biased region" description="Basic and acidic residues" evidence="1">
    <location>
        <begin position="75"/>
        <end position="88"/>
    </location>
</feature>
<dbReference type="PROSITE" id="PS00330">
    <property type="entry name" value="HEMOLYSIN_CALCIUM"/>
    <property type="match status" value="2"/>
</dbReference>